<feature type="compositionally biased region" description="Basic and acidic residues" evidence="2">
    <location>
        <begin position="109"/>
        <end position="130"/>
    </location>
</feature>
<protein>
    <submittedName>
        <fullName evidence="3">Flagellar export protein FliJ</fullName>
    </submittedName>
</protein>
<sequence length="130" mass="15483">MPSRQRNFRSRRFELEERQQKVADIEAMIEDFTRVADELERQLRYEEQRSGITDPNHFAYPIYAKAARQRRDNLLESIRDLNAKLEEERAGLEQARTELQTAEMFATRDALRSRRSSDDRFSGNMALERD</sequence>
<keyword evidence="3" id="KW-0969">Cilium</keyword>
<proteinExistence type="predicted"/>
<accession>A0A397Q3D7</accession>
<keyword evidence="3" id="KW-0282">Flagellum</keyword>
<dbReference type="Proteomes" id="UP000266273">
    <property type="component" value="Unassembled WGS sequence"/>
</dbReference>
<feature type="coiled-coil region" evidence="1">
    <location>
        <begin position="22"/>
        <end position="102"/>
    </location>
</feature>
<dbReference type="OrthoDB" id="7871364at2"/>
<evidence type="ECO:0000313" key="3">
    <source>
        <dbReference type="EMBL" id="RIA55548.1"/>
    </source>
</evidence>
<feature type="region of interest" description="Disordered" evidence="2">
    <location>
        <begin position="108"/>
        <end position="130"/>
    </location>
</feature>
<organism evidence="3 4">
    <name type="scientific">Dichotomicrobium thermohalophilum</name>
    <dbReference type="NCBI Taxonomy" id="933063"/>
    <lineage>
        <taxon>Bacteria</taxon>
        <taxon>Pseudomonadati</taxon>
        <taxon>Pseudomonadota</taxon>
        <taxon>Alphaproteobacteria</taxon>
        <taxon>Hyphomicrobiales</taxon>
        <taxon>Hyphomicrobiaceae</taxon>
        <taxon>Dichotomicrobium</taxon>
    </lineage>
</organism>
<dbReference type="AlphaFoldDB" id="A0A397Q3D7"/>
<keyword evidence="4" id="KW-1185">Reference proteome</keyword>
<comment type="caution">
    <text evidence="3">The sequence shown here is derived from an EMBL/GenBank/DDBJ whole genome shotgun (WGS) entry which is preliminary data.</text>
</comment>
<evidence type="ECO:0000256" key="1">
    <source>
        <dbReference type="SAM" id="Coils"/>
    </source>
</evidence>
<keyword evidence="1" id="KW-0175">Coiled coil</keyword>
<evidence type="ECO:0000256" key="2">
    <source>
        <dbReference type="SAM" id="MobiDB-lite"/>
    </source>
</evidence>
<gene>
    <name evidence="3" type="ORF">BXY53_0615</name>
</gene>
<dbReference type="EMBL" id="QXDF01000001">
    <property type="protein sequence ID" value="RIA55548.1"/>
    <property type="molecule type" value="Genomic_DNA"/>
</dbReference>
<evidence type="ECO:0000313" key="4">
    <source>
        <dbReference type="Proteomes" id="UP000266273"/>
    </source>
</evidence>
<dbReference type="RefSeq" id="WP_119060437.1">
    <property type="nucleotide sequence ID" value="NZ_QXDF01000001.1"/>
</dbReference>
<name>A0A397Q3D7_9HYPH</name>
<reference evidence="3 4" key="1">
    <citation type="submission" date="2018-08" db="EMBL/GenBank/DDBJ databases">
        <title>Genomic Encyclopedia of Archaeal and Bacterial Type Strains, Phase II (KMG-II): from individual species to whole genera.</title>
        <authorList>
            <person name="Goeker M."/>
        </authorList>
    </citation>
    <scope>NUCLEOTIDE SEQUENCE [LARGE SCALE GENOMIC DNA]</scope>
    <source>
        <strain evidence="3 4">DSM 5002</strain>
    </source>
</reference>
<keyword evidence="3" id="KW-0966">Cell projection</keyword>